<feature type="region of interest" description="Disordered" evidence="1">
    <location>
        <begin position="1"/>
        <end position="21"/>
    </location>
</feature>
<sequence length="175" mass="19511">MSALTVPSGEPPSYNIASSSNPRAQLRGTDLVSLILDGQFVYSIPASPGRASTLPPVPLYEISKTDPAFHNGNDETYKFRKLRYRLTSTDGEGEIRERARSDPVYFFRTTRMISPMEAATIFLANDAGQLGGYKTTVVLSKQFPKQWMIPACLVVKQQFTKWLSHSGKLHWIGKV</sequence>
<protein>
    <submittedName>
        <fullName evidence="2">Uncharacterized protein</fullName>
    </submittedName>
</protein>
<evidence type="ECO:0000256" key="1">
    <source>
        <dbReference type="SAM" id="MobiDB-lite"/>
    </source>
</evidence>
<name>A0ABR2XPT7_9PEZI</name>
<accession>A0ABR2XPT7</accession>
<evidence type="ECO:0000313" key="2">
    <source>
        <dbReference type="EMBL" id="KAK9775784.1"/>
    </source>
</evidence>
<organism evidence="2 3">
    <name type="scientific">Seiridium cardinale</name>
    <dbReference type="NCBI Taxonomy" id="138064"/>
    <lineage>
        <taxon>Eukaryota</taxon>
        <taxon>Fungi</taxon>
        <taxon>Dikarya</taxon>
        <taxon>Ascomycota</taxon>
        <taxon>Pezizomycotina</taxon>
        <taxon>Sordariomycetes</taxon>
        <taxon>Xylariomycetidae</taxon>
        <taxon>Amphisphaeriales</taxon>
        <taxon>Sporocadaceae</taxon>
        <taxon>Seiridium</taxon>
    </lineage>
</organism>
<dbReference type="EMBL" id="JARVKM010000032">
    <property type="protein sequence ID" value="KAK9775784.1"/>
    <property type="molecule type" value="Genomic_DNA"/>
</dbReference>
<evidence type="ECO:0000313" key="3">
    <source>
        <dbReference type="Proteomes" id="UP001465668"/>
    </source>
</evidence>
<comment type="caution">
    <text evidence="2">The sequence shown here is derived from an EMBL/GenBank/DDBJ whole genome shotgun (WGS) entry which is preliminary data.</text>
</comment>
<keyword evidence="3" id="KW-1185">Reference proteome</keyword>
<dbReference type="Proteomes" id="UP001465668">
    <property type="component" value="Unassembled WGS sequence"/>
</dbReference>
<proteinExistence type="predicted"/>
<reference evidence="2 3" key="1">
    <citation type="submission" date="2024-02" db="EMBL/GenBank/DDBJ databases">
        <title>First draft genome assembly of two strains of Seiridium cardinale.</title>
        <authorList>
            <person name="Emiliani G."/>
            <person name="Scali E."/>
        </authorList>
    </citation>
    <scope>NUCLEOTIDE SEQUENCE [LARGE SCALE GENOMIC DNA]</scope>
    <source>
        <strain evidence="2 3">BM-138-000479</strain>
    </source>
</reference>
<gene>
    <name evidence="2" type="ORF">SCAR479_07600</name>
</gene>